<keyword evidence="9" id="KW-1185">Reference proteome</keyword>
<organism evidence="8 9">
    <name type="scientific">Chrysochromulina tobinii</name>
    <dbReference type="NCBI Taxonomy" id="1460289"/>
    <lineage>
        <taxon>Eukaryota</taxon>
        <taxon>Haptista</taxon>
        <taxon>Haptophyta</taxon>
        <taxon>Prymnesiophyceae</taxon>
        <taxon>Prymnesiales</taxon>
        <taxon>Chrysochromulinaceae</taxon>
        <taxon>Chrysochromulina</taxon>
    </lineage>
</organism>
<keyword evidence="4" id="KW-0808">Transferase</keyword>
<dbReference type="GO" id="GO:0019344">
    <property type="term" value="P:cysteine biosynthetic process"/>
    <property type="evidence" value="ECO:0007669"/>
    <property type="project" value="UniProtKB-KW"/>
</dbReference>
<accession>A0A0M0JDM2</accession>
<reference evidence="9" key="1">
    <citation type="journal article" date="2015" name="PLoS Genet.">
        <title>Genome Sequence and Transcriptome Analyses of Chrysochromulina tobin: Metabolic Tools for Enhanced Algal Fitness in the Prominent Order Prymnesiales (Haptophyceae).</title>
        <authorList>
            <person name="Hovde B.T."/>
            <person name="Deodato C.R."/>
            <person name="Hunsperger H.M."/>
            <person name="Ryken S.A."/>
            <person name="Yost W."/>
            <person name="Jha R.K."/>
            <person name="Patterson J."/>
            <person name="Monnat R.J. Jr."/>
            <person name="Barlow S.B."/>
            <person name="Starkenburg S.R."/>
            <person name="Cattolico R.A."/>
        </authorList>
    </citation>
    <scope>NUCLEOTIDE SEQUENCE</scope>
    <source>
        <strain evidence="9">CCMP291</strain>
    </source>
</reference>
<sequence>MVREAEASGKLHPGGTVVEATAGSTGVSLALVARACGYKCLLVAADDTSPEKLRLIRALGARLEVVRPASIADPDHPVNVARRRAAELGEGSIFCDQFDNLANLRAHEAGTGREIWEQTHGRVDAFVMGAGTGGTLAGVSRYLKARRPSVRVFLADPPGSALYHRVAHGVLYTSQQQERTARRHRYDTIMEGVGCDRVTRNFEAACVDDAFKVPDDESVAMARHLLHAEGLFVGASAGMNCVGAVRAARKLGPGHTIVTVLCDGGQRYLSTVHATPTASHLQLTPAPD</sequence>
<keyword evidence="6" id="KW-0198">Cysteine biosynthesis</keyword>
<dbReference type="PANTHER" id="PTHR10314">
    <property type="entry name" value="CYSTATHIONINE BETA-SYNTHASE"/>
    <property type="match status" value="1"/>
</dbReference>
<dbReference type="FunFam" id="3.40.50.1100:FF:000016">
    <property type="entry name" value="Cysteine synthase A"/>
    <property type="match status" value="1"/>
</dbReference>
<comment type="similarity">
    <text evidence="2">Belongs to the cysteine synthase/cystathionine beta-synthase family.</text>
</comment>
<evidence type="ECO:0000259" key="7">
    <source>
        <dbReference type="Pfam" id="PF00291"/>
    </source>
</evidence>
<evidence type="ECO:0000256" key="6">
    <source>
        <dbReference type="ARBA" id="ARBA00023192"/>
    </source>
</evidence>
<dbReference type="EMBL" id="JWZX01003104">
    <property type="protein sequence ID" value="KOO24333.1"/>
    <property type="molecule type" value="Genomic_DNA"/>
</dbReference>
<evidence type="ECO:0000256" key="4">
    <source>
        <dbReference type="ARBA" id="ARBA00022679"/>
    </source>
</evidence>
<proteinExistence type="inferred from homology"/>
<dbReference type="InterPro" id="IPR050214">
    <property type="entry name" value="Cys_Synth/Cystath_Beta-Synth"/>
</dbReference>
<evidence type="ECO:0000256" key="1">
    <source>
        <dbReference type="ARBA" id="ARBA00001933"/>
    </source>
</evidence>
<comment type="cofactor">
    <cofactor evidence="1">
        <name>pyridoxal 5'-phosphate</name>
        <dbReference type="ChEBI" id="CHEBI:597326"/>
    </cofactor>
</comment>
<dbReference type="OrthoDB" id="10259545at2759"/>
<protein>
    <submittedName>
        <fullName evidence="8">Cysteine synthase</fullName>
    </submittedName>
</protein>
<evidence type="ECO:0000256" key="5">
    <source>
        <dbReference type="ARBA" id="ARBA00022898"/>
    </source>
</evidence>
<dbReference type="GO" id="GO:0016740">
    <property type="term" value="F:transferase activity"/>
    <property type="evidence" value="ECO:0007669"/>
    <property type="project" value="UniProtKB-KW"/>
</dbReference>
<keyword evidence="5" id="KW-0663">Pyridoxal phosphate</keyword>
<comment type="caution">
    <text evidence="8">The sequence shown here is derived from an EMBL/GenBank/DDBJ whole genome shotgun (WGS) entry which is preliminary data.</text>
</comment>
<dbReference type="SUPFAM" id="SSF53686">
    <property type="entry name" value="Tryptophan synthase beta subunit-like PLP-dependent enzymes"/>
    <property type="match status" value="1"/>
</dbReference>
<name>A0A0M0JDM2_9EUKA</name>
<gene>
    <name evidence="8" type="ORF">Ctob_004187</name>
</gene>
<dbReference type="AlphaFoldDB" id="A0A0M0JDM2"/>
<dbReference type="InterPro" id="IPR036052">
    <property type="entry name" value="TrpB-like_PALP_sf"/>
</dbReference>
<evidence type="ECO:0000313" key="8">
    <source>
        <dbReference type="EMBL" id="KOO24333.1"/>
    </source>
</evidence>
<dbReference type="CDD" id="cd01561">
    <property type="entry name" value="CBS_like"/>
    <property type="match status" value="1"/>
</dbReference>
<keyword evidence="3" id="KW-0028">Amino-acid biosynthesis</keyword>
<dbReference type="FunFam" id="3.40.50.1100:FF:000118">
    <property type="entry name" value="Related to CYS4-cystathionine beta-synthase"/>
    <property type="match status" value="1"/>
</dbReference>
<dbReference type="InterPro" id="IPR001926">
    <property type="entry name" value="TrpB-like_PALP"/>
</dbReference>
<evidence type="ECO:0000256" key="3">
    <source>
        <dbReference type="ARBA" id="ARBA00022605"/>
    </source>
</evidence>
<evidence type="ECO:0000256" key="2">
    <source>
        <dbReference type="ARBA" id="ARBA00007103"/>
    </source>
</evidence>
<dbReference type="Gene3D" id="3.40.50.1100">
    <property type="match status" value="2"/>
</dbReference>
<dbReference type="Pfam" id="PF00291">
    <property type="entry name" value="PALP"/>
    <property type="match status" value="1"/>
</dbReference>
<dbReference type="Proteomes" id="UP000037460">
    <property type="component" value="Unassembled WGS sequence"/>
</dbReference>
<feature type="domain" description="Tryptophan synthase beta chain-like PALP" evidence="7">
    <location>
        <begin position="9"/>
        <end position="263"/>
    </location>
</feature>
<evidence type="ECO:0000313" key="9">
    <source>
        <dbReference type="Proteomes" id="UP000037460"/>
    </source>
</evidence>